<evidence type="ECO:0000256" key="1">
    <source>
        <dbReference type="SAM" id="MobiDB-lite"/>
    </source>
</evidence>
<dbReference type="OrthoDB" id="1755431at2"/>
<proteinExistence type="predicted"/>
<dbReference type="InterPro" id="IPR036457">
    <property type="entry name" value="PPM-type-like_dom_sf"/>
</dbReference>
<dbReference type="RefSeq" id="WP_062372684.1">
    <property type="nucleotide sequence ID" value="NZ_LNCD01000106.1"/>
</dbReference>
<feature type="domain" description="PPM-type phosphatase" evidence="2">
    <location>
        <begin position="20"/>
        <end position="137"/>
    </location>
</feature>
<dbReference type="InterPro" id="IPR001932">
    <property type="entry name" value="PPM-type_phosphatase-like_dom"/>
</dbReference>
<dbReference type="Pfam" id="PF13672">
    <property type="entry name" value="PP2C_2"/>
    <property type="match status" value="1"/>
</dbReference>
<dbReference type="Proteomes" id="UP000068164">
    <property type="component" value="Unassembled WGS sequence"/>
</dbReference>
<protein>
    <recommendedName>
        <fullName evidence="2">PPM-type phosphatase domain-containing protein</fullName>
    </recommendedName>
</protein>
<organism evidence="3 4">
    <name type="scientific">Rhizobium altiplani</name>
    <dbReference type="NCBI Taxonomy" id="1864509"/>
    <lineage>
        <taxon>Bacteria</taxon>
        <taxon>Pseudomonadati</taxon>
        <taxon>Pseudomonadota</taxon>
        <taxon>Alphaproteobacteria</taxon>
        <taxon>Hyphomicrobiales</taxon>
        <taxon>Rhizobiaceae</taxon>
        <taxon>Rhizobium/Agrobacterium group</taxon>
        <taxon>Rhizobium</taxon>
    </lineage>
</organism>
<sequence>MTSRITILDTISDPGNPAKPNDDSFGHNDACAFVIDGATGLGDRQYMDEGGSDAAWIAQHFARGFQDRITRDSSVSEIARSLSLAARTEFLAHNESVPRYAWPLTAFAMLHHTRDGFHFVGLGDSCLFLLQEDGSAAMHMAIPGAYEYEQNQARKHIARTGGITKEGGALGNSETLALLRQHRERQNTPASGVWTLGLVPEAADHLVSERLDIRRKAHAIVCSDGFSDLAVLYATYDSTSLVRTALAKGLRPMLDELRRFERAIDPEGLRYPRYKQSDDTTALLVELTPSA</sequence>
<evidence type="ECO:0000313" key="4">
    <source>
        <dbReference type="Proteomes" id="UP000068164"/>
    </source>
</evidence>
<dbReference type="Gene3D" id="3.60.40.10">
    <property type="entry name" value="PPM-type phosphatase domain"/>
    <property type="match status" value="1"/>
</dbReference>
<reference evidence="3 4" key="1">
    <citation type="submission" date="2015-11" db="EMBL/GenBank/DDBJ databases">
        <title>Draft Genome Sequence of the Strain BR 10423 (Rhizobium sp.) isolated from nodules of Mimosa pudica.</title>
        <authorList>
            <person name="Barauna A.C."/>
            <person name="Zilli J.E."/>
            <person name="Simoes-Araujo J.L."/>
            <person name="Reis V.M."/>
            <person name="James E.K."/>
            <person name="Reis F.B.Jr."/>
            <person name="Rouws L.F."/>
            <person name="Passos S.R."/>
            <person name="Gois S.R."/>
        </authorList>
    </citation>
    <scope>NUCLEOTIDE SEQUENCE [LARGE SCALE GENOMIC DNA]</scope>
    <source>
        <strain evidence="3 4">BR10423</strain>
    </source>
</reference>
<comment type="caution">
    <text evidence="3">The sequence shown here is derived from an EMBL/GenBank/DDBJ whole genome shotgun (WGS) entry which is preliminary data.</text>
</comment>
<accession>A0A120FHX5</accession>
<gene>
    <name evidence="3" type="ORF">AS026_14650</name>
</gene>
<evidence type="ECO:0000313" key="3">
    <source>
        <dbReference type="EMBL" id="KWV46642.1"/>
    </source>
</evidence>
<keyword evidence="4" id="KW-1185">Reference proteome</keyword>
<dbReference type="EMBL" id="LNCD01000106">
    <property type="protein sequence ID" value="KWV46642.1"/>
    <property type="molecule type" value="Genomic_DNA"/>
</dbReference>
<evidence type="ECO:0000259" key="2">
    <source>
        <dbReference type="Pfam" id="PF13672"/>
    </source>
</evidence>
<name>A0A120FHX5_9HYPH</name>
<feature type="region of interest" description="Disordered" evidence="1">
    <location>
        <begin position="1"/>
        <end position="23"/>
    </location>
</feature>
<dbReference type="SUPFAM" id="SSF81606">
    <property type="entry name" value="PP2C-like"/>
    <property type="match status" value="1"/>
</dbReference>
<dbReference type="AlphaFoldDB" id="A0A120FHX5"/>